<dbReference type="Proteomes" id="UP000256695">
    <property type="component" value="Unassembled WGS sequence"/>
</dbReference>
<proteinExistence type="predicted"/>
<evidence type="ECO:0000313" key="1">
    <source>
        <dbReference type="EMBL" id="RDU73287.1"/>
    </source>
</evidence>
<protein>
    <recommendedName>
        <fullName evidence="3">Septum formation initiator</fullName>
    </recommendedName>
</protein>
<organism evidence="1 2">
    <name type="scientific">Helicobacter anseris</name>
    <dbReference type="NCBI Taxonomy" id="375926"/>
    <lineage>
        <taxon>Bacteria</taxon>
        <taxon>Pseudomonadati</taxon>
        <taxon>Campylobacterota</taxon>
        <taxon>Epsilonproteobacteria</taxon>
        <taxon>Campylobacterales</taxon>
        <taxon>Helicobacteraceae</taxon>
        <taxon>Helicobacter</taxon>
    </lineage>
</organism>
<name>A0A3D8J709_9HELI</name>
<evidence type="ECO:0008006" key="3">
    <source>
        <dbReference type="Google" id="ProtNLM"/>
    </source>
</evidence>
<evidence type="ECO:0000313" key="2">
    <source>
        <dbReference type="Proteomes" id="UP000256695"/>
    </source>
</evidence>
<gene>
    <name evidence="1" type="ORF">CQA57_05210</name>
</gene>
<dbReference type="AlphaFoldDB" id="A0A3D8J709"/>
<sequence>MKGFFFNFMHSLYKKRVFIALFVIFFGLSSYAINLAFGKNSFSVLSRNQDMEKKLKDEIFKLQIKNTKIQKELFEIKGLEP</sequence>
<reference evidence="1 2" key="1">
    <citation type="submission" date="2018-04" db="EMBL/GenBank/DDBJ databases">
        <title>Novel Campyloabacter and Helicobacter Species and Strains.</title>
        <authorList>
            <person name="Mannion A.J."/>
            <person name="Shen Z."/>
            <person name="Fox J.G."/>
        </authorList>
    </citation>
    <scope>NUCLEOTIDE SEQUENCE [LARGE SCALE GENOMIC DNA]</scope>
    <source>
        <strain evidence="1 2">MIT 04-9362</strain>
    </source>
</reference>
<dbReference type="EMBL" id="NXLX01000011">
    <property type="protein sequence ID" value="RDU73287.1"/>
    <property type="molecule type" value="Genomic_DNA"/>
</dbReference>
<accession>A0A3D8J709</accession>
<keyword evidence="2" id="KW-1185">Reference proteome</keyword>
<comment type="caution">
    <text evidence="1">The sequence shown here is derived from an EMBL/GenBank/DDBJ whole genome shotgun (WGS) entry which is preliminary data.</text>
</comment>